<proteinExistence type="predicted"/>
<dbReference type="AlphaFoldDB" id="A0A382ZZZ5"/>
<dbReference type="EMBL" id="UINC01187495">
    <property type="protein sequence ID" value="SVE00248.1"/>
    <property type="molecule type" value="Genomic_DNA"/>
</dbReference>
<evidence type="ECO:0000313" key="1">
    <source>
        <dbReference type="EMBL" id="SVE00248.1"/>
    </source>
</evidence>
<gene>
    <name evidence="1" type="ORF">METZ01_LOCUS453102</name>
</gene>
<name>A0A382ZZZ5_9ZZZZ</name>
<organism evidence="1">
    <name type="scientific">marine metagenome</name>
    <dbReference type="NCBI Taxonomy" id="408172"/>
    <lineage>
        <taxon>unclassified sequences</taxon>
        <taxon>metagenomes</taxon>
        <taxon>ecological metagenomes</taxon>
    </lineage>
</organism>
<feature type="non-terminal residue" evidence="1">
    <location>
        <position position="222"/>
    </location>
</feature>
<sequence length="222" mass="25452">MRDKQSLVNLEKAVTADSNFEWTEVKGRRALWRLKSSSTFAKWETRFARVQERPNTVFFTTELEGATLQVEVRATHGQAAPHQITIKMADDSALPPQVFPRLRITPVFDQMSQDFKSPVIQFHLGIFEESAWKEPFLSRPRPGRKGRPDWEYAMWAARYVSACRQDARRPIARLTKEHAGHTESMLRAILNKARNRGLLTATPQKGVAGGRLTKRALQLLRE</sequence>
<reference evidence="1" key="1">
    <citation type="submission" date="2018-05" db="EMBL/GenBank/DDBJ databases">
        <authorList>
            <person name="Lanie J.A."/>
            <person name="Ng W.-L."/>
            <person name="Kazmierczak K.M."/>
            <person name="Andrzejewski T.M."/>
            <person name="Davidsen T.M."/>
            <person name="Wayne K.J."/>
            <person name="Tettelin H."/>
            <person name="Glass J.I."/>
            <person name="Rusch D."/>
            <person name="Podicherti R."/>
            <person name="Tsui H.-C.T."/>
            <person name="Winkler M.E."/>
        </authorList>
    </citation>
    <scope>NUCLEOTIDE SEQUENCE</scope>
</reference>
<protein>
    <submittedName>
        <fullName evidence="1">Uncharacterized protein</fullName>
    </submittedName>
</protein>
<accession>A0A382ZZZ5</accession>